<gene>
    <name evidence="7" type="ORF">UY28_C0020G0032</name>
</gene>
<evidence type="ECO:0000256" key="3">
    <source>
        <dbReference type="ARBA" id="ARBA00022801"/>
    </source>
</evidence>
<dbReference type="Pfam" id="PF00565">
    <property type="entry name" value="SNase"/>
    <property type="match status" value="1"/>
</dbReference>
<organism evidence="7 8">
    <name type="scientific">Candidatus Amesbacteria bacterium GW2011_GWB1_48_13</name>
    <dbReference type="NCBI Taxonomy" id="1618362"/>
    <lineage>
        <taxon>Bacteria</taxon>
        <taxon>Candidatus Amesiibacteriota</taxon>
    </lineage>
</organism>
<dbReference type="SUPFAM" id="SSF50199">
    <property type="entry name" value="Staphylococcal nuclease"/>
    <property type="match status" value="1"/>
</dbReference>
<dbReference type="InterPro" id="IPR035437">
    <property type="entry name" value="SNase_OB-fold_sf"/>
</dbReference>
<keyword evidence="2" id="KW-0255">Endonuclease</keyword>
<keyword evidence="5" id="KW-0472">Membrane</keyword>
<evidence type="ECO:0000256" key="5">
    <source>
        <dbReference type="SAM" id="Phobius"/>
    </source>
</evidence>
<feature type="region of interest" description="Disordered" evidence="4">
    <location>
        <begin position="1"/>
        <end position="25"/>
    </location>
</feature>
<feature type="compositionally biased region" description="Basic and acidic residues" evidence="4">
    <location>
        <begin position="1"/>
        <end position="18"/>
    </location>
</feature>
<evidence type="ECO:0000256" key="2">
    <source>
        <dbReference type="ARBA" id="ARBA00022759"/>
    </source>
</evidence>
<proteinExistence type="predicted"/>
<evidence type="ECO:0000259" key="6">
    <source>
        <dbReference type="PROSITE" id="PS50830"/>
    </source>
</evidence>
<evidence type="ECO:0000313" key="8">
    <source>
        <dbReference type="Proteomes" id="UP000034694"/>
    </source>
</evidence>
<dbReference type="Proteomes" id="UP000034694">
    <property type="component" value="Unassembled WGS sequence"/>
</dbReference>
<dbReference type="PANTHER" id="PTHR12302:SF3">
    <property type="entry name" value="SERINE_THREONINE-PROTEIN KINASE 31"/>
    <property type="match status" value="1"/>
</dbReference>
<keyword evidence="5" id="KW-0812">Transmembrane</keyword>
<dbReference type="AlphaFoldDB" id="A0A0G1X4G5"/>
<dbReference type="GO" id="GO:0004519">
    <property type="term" value="F:endonuclease activity"/>
    <property type="evidence" value="ECO:0007669"/>
    <property type="project" value="UniProtKB-KW"/>
</dbReference>
<keyword evidence="3" id="KW-0378">Hydrolase</keyword>
<name>A0A0G1X4G5_9BACT</name>
<dbReference type="Gene3D" id="2.40.50.90">
    <property type="match status" value="1"/>
</dbReference>
<dbReference type="PROSITE" id="PS50830">
    <property type="entry name" value="TNASE_3"/>
    <property type="match status" value="1"/>
</dbReference>
<feature type="domain" description="TNase-like" evidence="6">
    <location>
        <begin position="90"/>
        <end position="215"/>
    </location>
</feature>
<dbReference type="GO" id="GO:0016787">
    <property type="term" value="F:hydrolase activity"/>
    <property type="evidence" value="ECO:0007669"/>
    <property type="project" value="UniProtKB-KW"/>
</dbReference>
<dbReference type="EMBL" id="LCPK01000020">
    <property type="protein sequence ID" value="KKU97488.1"/>
    <property type="molecule type" value="Genomic_DNA"/>
</dbReference>
<comment type="caution">
    <text evidence="7">The sequence shown here is derived from an EMBL/GenBank/DDBJ whole genome shotgun (WGS) entry which is preliminary data.</text>
</comment>
<accession>A0A0G1X4G5</accession>
<feature type="transmembrane region" description="Helical" evidence="5">
    <location>
        <begin position="46"/>
        <end position="65"/>
    </location>
</feature>
<evidence type="ECO:0000313" key="7">
    <source>
        <dbReference type="EMBL" id="KKU97488.1"/>
    </source>
</evidence>
<dbReference type="PANTHER" id="PTHR12302">
    <property type="entry name" value="EBNA2 BINDING PROTEIN P100"/>
    <property type="match status" value="1"/>
</dbReference>
<dbReference type="InterPro" id="IPR016071">
    <property type="entry name" value="Staphylococal_nuclease_OB-fold"/>
</dbReference>
<sequence>MAASGTEDRKEHGRKEEAGGCGGSGSAGYRSGAIIDLVDSATEKKARWILSLMAITAAAILIYLFSAMRFDKLKTPEILKIPKEKVLSGQDQVYKVERVIDGDTLKLESGQTVRLVGIDTPEITGKDECFGQEAAEKLKELVEGADVTLVKDISETDRYGRLLRYIKKDGEFINLKMVEEGYAAAATYPPDVKYSESFVEAQRKAREKNLGLWGACGD</sequence>
<evidence type="ECO:0000256" key="1">
    <source>
        <dbReference type="ARBA" id="ARBA00022722"/>
    </source>
</evidence>
<reference evidence="7 8" key="1">
    <citation type="journal article" date="2015" name="Nature">
        <title>rRNA introns, odd ribosomes, and small enigmatic genomes across a large radiation of phyla.</title>
        <authorList>
            <person name="Brown C.T."/>
            <person name="Hug L.A."/>
            <person name="Thomas B.C."/>
            <person name="Sharon I."/>
            <person name="Castelle C.J."/>
            <person name="Singh A."/>
            <person name="Wilkins M.J."/>
            <person name="Williams K.H."/>
            <person name="Banfield J.F."/>
        </authorList>
    </citation>
    <scope>NUCLEOTIDE SEQUENCE [LARGE SCALE GENOMIC DNA]</scope>
</reference>
<keyword evidence="1" id="KW-0540">Nuclease</keyword>
<evidence type="ECO:0000256" key="4">
    <source>
        <dbReference type="SAM" id="MobiDB-lite"/>
    </source>
</evidence>
<protein>
    <submittedName>
        <fullName evidence="7">Nuclease (SNase domain-containing protein)</fullName>
    </submittedName>
</protein>
<dbReference type="SMART" id="SM00318">
    <property type="entry name" value="SNc"/>
    <property type="match status" value="1"/>
</dbReference>
<keyword evidence="5" id="KW-1133">Transmembrane helix</keyword>